<name>A0A2H3DKW1_ARMGA</name>
<keyword evidence="2" id="KW-1185">Reference proteome</keyword>
<proteinExistence type="predicted"/>
<evidence type="ECO:0000313" key="1">
    <source>
        <dbReference type="EMBL" id="PBK94720.1"/>
    </source>
</evidence>
<dbReference type="OMA" id="GIWAAAY"/>
<dbReference type="EMBL" id="KZ293653">
    <property type="protein sequence ID" value="PBK94720.1"/>
    <property type="molecule type" value="Genomic_DNA"/>
</dbReference>
<sequence>MDVLASRSLNFPCFTTSSFTDVDIYSNSEDLGSHFVRLQRVPNIAKQIDDAVFGIWAAAYKELLDPPTFVSMARQIVEVREAIEEANMALMNEHTTTRKRSTRRRFRFSGRPKPKEENISSKLMILNEVITKLATVFEAAALLDCIPHLDYMELYY</sequence>
<evidence type="ECO:0000313" key="2">
    <source>
        <dbReference type="Proteomes" id="UP000217790"/>
    </source>
</evidence>
<dbReference type="OrthoDB" id="2909459at2759"/>
<dbReference type="AlphaFoldDB" id="A0A2H3DKW1"/>
<protein>
    <submittedName>
        <fullName evidence="1">Uncharacterized protein</fullName>
    </submittedName>
</protein>
<dbReference type="InParanoid" id="A0A2H3DKW1"/>
<organism evidence="1 2">
    <name type="scientific">Armillaria gallica</name>
    <name type="common">Bulbous honey fungus</name>
    <name type="synonym">Armillaria bulbosa</name>
    <dbReference type="NCBI Taxonomy" id="47427"/>
    <lineage>
        <taxon>Eukaryota</taxon>
        <taxon>Fungi</taxon>
        <taxon>Dikarya</taxon>
        <taxon>Basidiomycota</taxon>
        <taxon>Agaricomycotina</taxon>
        <taxon>Agaricomycetes</taxon>
        <taxon>Agaricomycetidae</taxon>
        <taxon>Agaricales</taxon>
        <taxon>Marasmiineae</taxon>
        <taxon>Physalacriaceae</taxon>
        <taxon>Armillaria</taxon>
    </lineage>
</organism>
<accession>A0A2H3DKW1</accession>
<reference evidence="2" key="1">
    <citation type="journal article" date="2017" name="Nat. Ecol. Evol.">
        <title>Genome expansion and lineage-specific genetic innovations in the forest pathogenic fungi Armillaria.</title>
        <authorList>
            <person name="Sipos G."/>
            <person name="Prasanna A.N."/>
            <person name="Walter M.C."/>
            <person name="O'Connor E."/>
            <person name="Balint B."/>
            <person name="Krizsan K."/>
            <person name="Kiss B."/>
            <person name="Hess J."/>
            <person name="Varga T."/>
            <person name="Slot J."/>
            <person name="Riley R."/>
            <person name="Boka B."/>
            <person name="Rigling D."/>
            <person name="Barry K."/>
            <person name="Lee J."/>
            <person name="Mihaltcheva S."/>
            <person name="LaButti K."/>
            <person name="Lipzen A."/>
            <person name="Waldron R."/>
            <person name="Moloney N.M."/>
            <person name="Sperisen C."/>
            <person name="Kredics L."/>
            <person name="Vagvoelgyi C."/>
            <person name="Patrignani A."/>
            <person name="Fitzpatrick D."/>
            <person name="Nagy I."/>
            <person name="Doyle S."/>
            <person name="Anderson J.B."/>
            <person name="Grigoriev I.V."/>
            <person name="Gueldener U."/>
            <person name="Muensterkoetter M."/>
            <person name="Nagy L.G."/>
        </authorList>
    </citation>
    <scope>NUCLEOTIDE SEQUENCE [LARGE SCALE GENOMIC DNA]</scope>
    <source>
        <strain evidence="2">Ar21-2</strain>
    </source>
</reference>
<dbReference type="Proteomes" id="UP000217790">
    <property type="component" value="Unassembled WGS sequence"/>
</dbReference>
<gene>
    <name evidence="1" type="ORF">ARMGADRAFT_64548</name>
</gene>